<name>A0A2P5AD53_PARAD</name>
<comment type="caution">
    <text evidence="3">The sequence shown here is derived from an EMBL/GenBank/DDBJ whole genome shotgun (WGS) entry which is preliminary data.</text>
</comment>
<gene>
    <name evidence="3" type="ORF">PanWU01x14_343970</name>
</gene>
<evidence type="ECO:0000259" key="2">
    <source>
        <dbReference type="Pfam" id="PF14111"/>
    </source>
</evidence>
<sequence>MNEDSVDIDLLVEETASLQCFKDALELETCDERGDAVSQIQAAGKLVSMKVHALGFVKTVLSQMWGIPRGLKVTELDRNKFMFMFLFPSAKEKHRVLEKGPWSINRELLILKEAFMGSSCERNVRLSLVFMVVDQWERGGTAISKKGDSVAEEIGDTRLVSSAKVGERDILVISSPSRAPMHVPEITVNASPSSYGNEVIGKSGVGVISLEDSSVGDIQMMETDPIGQRRPQGVQTRTGRKFDFKYLGDLLDILIDHCCRPESYFNEILDCTMASCSVDQFQALLAPAPSRAECRAQRGNGEDGPLQPKSRKRKPHFRGAVALFSWHRGPNSMGLQRQVCGSAALKIGTTASALGHRSTI</sequence>
<evidence type="ECO:0000256" key="1">
    <source>
        <dbReference type="SAM" id="MobiDB-lite"/>
    </source>
</evidence>
<feature type="region of interest" description="Disordered" evidence="1">
    <location>
        <begin position="294"/>
        <end position="313"/>
    </location>
</feature>
<reference evidence="4" key="1">
    <citation type="submission" date="2016-06" db="EMBL/GenBank/DDBJ databases">
        <title>Parallel loss of symbiosis genes in relatives of nitrogen-fixing non-legume Parasponia.</title>
        <authorList>
            <person name="Van Velzen R."/>
            <person name="Holmer R."/>
            <person name="Bu F."/>
            <person name="Rutten L."/>
            <person name="Van Zeijl A."/>
            <person name="Liu W."/>
            <person name="Santuari L."/>
            <person name="Cao Q."/>
            <person name="Sharma T."/>
            <person name="Shen D."/>
            <person name="Roswanjaya Y."/>
            <person name="Wardhani T."/>
            <person name="Kalhor M.S."/>
            <person name="Jansen J."/>
            <person name="Van den Hoogen J."/>
            <person name="Gungor B."/>
            <person name="Hartog M."/>
            <person name="Hontelez J."/>
            <person name="Verver J."/>
            <person name="Yang W.-C."/>
            <person name="Schijlen E."/>
            <person name="Repin R."/>
            <person name="Schilthuizen M."/>
            <person name="Schranz E."/>
            <person name="Heidstra R."/>
            <person name="Miyata K."/>
            <person name="Fedorova E."/>
            <person name="Kohlen W."/>
            <person name="Bisseling T."/>
            <person name="Smit S."/>
            <person name="Geurts R."/>
        </authorList>
    </citation>
    <scope>NUCLEOTIDE SEQUENCE [LARGE SCALE GENOMIC DNA]</scope>
    <source>
        <strain evidence="4">cv. WU1-14</strain>
    </source>
</reference>
<dbReference type="OrthoDB" id="1750606at2759"/>
<dbReference type="InterPro" id="IPR025558">
    <property type="entry name" value="DUF4283"/>
</dbReference>
<keyword evidence="4" id="KW-1185">Reference proteome</keyword>
<dbReference type="EMBL" id="JXTB01000657">
    <property type="protein sequence ID" value="PON34474.1"/>
    <property type="molecule type" value="Genomic_DNA"/>
</dbReference>
<evidence type="ECO:0000313" key="3">
    <source>
        <dbReference type="EMBL" id="PON34474.1"/>
    </source>
</evidence>
<dbReference type="Proteomes" id="UP000237105">
    <property type="component" value="Unassembled WGS sequence"/>
</dbReference>
<dbReference type="AlphaFoldDB" id="A0A2P5AD53"/>
<organism evidence="3 4">
    <name type="scientific">Parasponia andersonii</name>
    <name type="common">Sponia andersonii</name>
    <dbReference type="NCBI Taxonomy" id="3476"/>
    <lineage>
        <taxon>Eukaryota</taxon>
        <taxon>Viridiplantae</taxon>
        <taxon>Streptophyta</taxon>
        <taxon>Embryophyta</taxon>
        <taxon>Tracheophyta</taxon>
        <taxon>Spermatophyta</taxon>
        <taxon>Magnoliopsida</taxon>
        <taxon>eudicotyledons</taxon>
        <taxon>Gunneridae</taxon>
        <taxon>Pentapetalae</taxon>
        <taxon>rosids</taxon>
        <taxon>fabids</taxon>
        <taxon>Rosales</taxon>
        <taxon>Cannabaceae</taxon>
        <taxon>Parasponia</taxon>
    </lineage>
</organism>
<feature type="non-terminal residue" evidence="3">
    <location>
        <position position="360"/>
    </location>
</feature>
<feature type="domain" description="DUF4283" evidence="2">
    <location>
        <begin position="50"/>
        <end position="112"/>
    </location>
</feature>
<dbReference type="Pfam" id="PF14111">
    <property type="entry name" value="DUF4283"/>
    <property type="match status" value="1"/>
</dbReference>
<evidence type="ECO:0000313" key="4">
    <source>
        <dbReference type="Proteomes" id="UP000237105"/>
    </source>
</evidence>
<accession>A0A2P5AD53</accession>
<protein>
    <recommendedName>
        <fullName evidence="2">DUF4283 domain-containing protein</fullName>
    </recommendedName>
</protein>
<proteinExistence type="predicted"/>